<dbReference type="GO" id="GO:0003755">
    <property type="term" value="F:peptidyl-prolyl cis-trans isomerase activity"/>
    <property type="evidence" value="ECO:0007669"/>
    <property type="project" value="UniProtKB-KW"/>
</dbReference>
<gene>
    <name evidence="5" type="ORF">RUMHYD_03891</name>
</gene>
<keyword evidence="1" id="KW-0697">Rotamase</keyword>
<feature type="domain" description="Trigger factor C-terminal" evidence="4">
    <location>
        <begin position="79"/>
        <end position="187"/>
    </location>
</feature>
<dbReference type="GO" id="GO:0015031">
    <property type="term" value="P:protein transport"/>
    <property type="evidence" value="ECO:0007669"/>
    <property type="project" value="InterPro"/>
</dbReference>
<evidence type="ECO:0000256" key="1">
    <source>
        <dbReference type="ARBA" id="ARBA00023110"/>
    </source>
</evidence>
<dbReference type="EMBL" id="ACBZ01000211">
    <property type="protein sequence ID" value="EEG47251.1"/>
    <property type="molecule type" value="Genomic_DNA"/>
</dbReference>
<protein>
    <recommendedName>
        <fullName evidence="4">Trigger factor C-terminal domain-containing protein</fullName>
    </recommendedName>
</protein>
<evidence type="ECO:0000313" key="5">
    <source>
        <dbReference type="EMBL" id="EEG47251.1"/>
    </source>
</evidence>
<evidence type="ECO:0000256" key="3">
    <source>
        <dbReference type="SAM" id="Coils"/>
    </source>
</evidence>
<keyword evidence="3" id="KW-0175">Coiled coil</keyword>
<evidence type="ECO:0000313" key="6">
    <source>
        <dbReference type="Proteomes" id="UP000003100"/>
    </source>
</evidence>
<dbReference type="SUPFAM" id="SSF109998">
    <property type="entry name" value="Triger factor/SurA peptide-binding domain-like"/>
    <property type="match status" value="2"/>
</dbReference>
<dbReference type="eggNOG" id="COG0544">
    <property type="taxonomic scope" value="Bacteria"/>
</dbReference>
<reference evidence="5 6" key="1">
    <citation type="submission" date="2009-01" db="EMBL/GenBank/DDBJ databases">
        <authorList>
            <person name="Fulton L."/>
            <person name="Clifton S."/>
            <person name="Fulton B."/>
            <person name="Xu J."/>
            <person name="Minx P."/>
            <person name="Pepin K.H."/>
            <person name="Johnson M."/>
            <person name="Bhonagiri V."/>
            <person name="Nash W.E."/>
            <person name="Mardis E.R."/>
            <person name="Wilson R.K."/>
        </authorList>
    </citation>
    <scope>NUCLEOTIDE SEQUENCE [LARGE SCALE GENOMIC DNA]</scope>
    <source>
        <strain evidence="6">DSM 10507 / JCM 14656 / S5a33</strain>
    </source>
</reference>
<accession>C0CSM4</accession>
<proteinExistence type="predicted"/>
<reference evidence="5 6" key="2">
    <citation type="submission" date="2009-02" db="EMBL/GenBank/DDBJ databases">
        <title>Draft genome sequence of Blautia hydrogenotrophica DSM 10507 (Ruminococcus hydrogenotrophicus DSM 10507).</title>
        <authorList>
            <person name="Sudarsanam P."/>
            <person name="Ley R."/>
            <person name="Guruge J."/>
            <person name="Turnbaugh P.J."/>
            <person name="Mahowald M."/>
            <person name="Liep D."/>
            <person name="Gordon J."/>
        </authorList>
    </citation>
    <scope>NUCLEOTIDE SEQUENCE [LARGE SCALE GENOMIC DNA]</scope>
    <source>
        <strain evidence="6">DSM 10507 / JCM 14656 / S5a33</strain>
    </source>
</reference>
<dbReference type="Gene3D" id="1.10.3120.10">
    <property type="entry name" value="Trigger factor, C-terminal domain"/>
    <property type="match status" value="1"/>
</dbReference>
<dbReference type="PATRIC" id="fig|476272.21.peg.579"/>
<dbReference type="InterPro" id="IPR027304">
    <property type="entry name" value="Trigger_fact/SurA_dom_sf"/>
</dbReference>
<dbReference type="InterPro" id="IPR037041">
    <property type="entry name" value="Trigger_fac_C_sf"/>
</dbReference>
<dbReference type="GO" id="GO:0006457">
    <property type="term" value="P:protein folding"/>
    <property type="evidence" value="ECO:0007669"/>
    <property type="project" value="InterPro"/>
</dbReference>
<feature type="coiled-coil region" evidence="3">
    <location>
        <begin position="100"/>
        <end position="153"/>
    </location>
</feature>
<keyword evidence="6" id="KW-1185">Reference proteome</keyword>
<keyword evidence="2" id="KW-0413">Isomerase</keyword>
<evidence type="ECO:0000256" key="2">
    <source>
        <dbReference type="ARBA" id="ARBA00023235"/>
    </source>
</evidence>
<evidence type="ECO:0000259" key="4">
    <source>
        <dbReference type="Pfam" id="PF05698"/>
    </source>
</evidence>
<organism evidence="5 6">
    <name type="scientific">Blautia hydrogenotrophica (strain DSM 10507 / JCM 14656 / S5a33)</name>
    <name type="common">Ruminococcus hydrogenotrophicus</name>
    <dbReference type="NCBI Taxonomy" id="476272"/>
    <lineage>
        <taxon>Bacteria</taxon>
        <taxon>Bacillati</taxon>
        <taxon>Bacillota</taxon>
        <taxon>Clostridia</taxon>
        <taxon>Lachnospirales</taxon>
        <taxon>Lachnospiraceae</taxon>
        <taxon>Blautia</taxon>
    </lineage>
</organism>
<dbReference type="AlphaFoldDB" id="C0CSM4"/>
<dbReference type="HOGENOM" id="CLU_1552649_0_0_9"/>
<dbReference type="Pfam" id="PF05698">
    <property type="entry name" value="Trigger_C"/>
    <property type="match status" value="1"/>
</dbReference>
<comment type="caution">
    <text evidence="5">The sequence shown here is derived from an EMBL/GenBank/DDBJ whole genome shotgun (WGS) entry which is preliminary data.</text>
</comment>
<sequence length="194" mass="22567">MRGKERIKVSTPKVKLGEYRHVRVPFEDWKNAVEENIVRYRMSLENAERKAKEDLAAKEIVKRSQIQTSEEEVTARAVQMMEAYALRLQQQGLSIEGYYRTKKTNEQELLEQMKEKARKQIQARMVLAAVAQSENLEATVEEYDREVHKLAVRYLMSKEQVNKILQGEEGQRIRQEIAVEKAAKFLAANVKVNS</sequence>
<name>C0CSM4_BLAHS</name>
<dbReference type="Proteomes" id="UP000003100">
    <property type="component" value="Unassembled WGS sequence"/>
</dbReference>
<dbReference type="InterPro" id="IPR008880">
    <property type="entry name" value="Trigger_fac_C"/>
</dbReference>